<organism evidence="8 9">
    <name type="scientific">Phyllachora maydis</name>
    <dbReference type="NCBI Taxonomy" id="1825666"/>
    <lineage>
        <taxon>Eukaryota</taxon>
        <taxon>Fungi</taxon>
        <taxon>Dikarya</taxon>
        <taxon>Ascomycota</taxon>
        <taxon>Pezizomycotina</taxon>
        <taxon>Sordariomycetes</taxon>
        <taxon>Sordariomycetidae</taxon>
        <taxon>Phyllachorales</taxon>
        <taxon>Phyllachoraceae</taxon>
        <taxon>Phyllachora</taxon>
    </lineage>
</organism>
<feature type="domain" description="Major facilitator superfamily (MFS) profile" evidence="7">
    <location>
        <begin position="99"/>
        <end position="561"/>
    </location>
</feature>
<feature type="compositionally biased region" description="Low complexity" evidence="5">
    <location>
        <begin position="316"/>
        <end position="325"/>
    </location>
</feature>
<evidence type="ECO:0000259" key="7">
    <source>
        <dbReference type="PROSITE" id="PS50850"/>
    </source>
</evidence>
<dbReference type="Pfam" id="PF07690">
    <property type="entry name" value="MFS_1"/>
    <property type="match status" value="1"/>
</dbReference>
<evidence type="ECO:0000256" key="1">
    <source>
        <dbReference type="ARBA" id="ARBA00004141"/>
    </source>
</evidence>
<feature type="compositionally biased region" description="Polar residues" evidence="5">
    <location>
        <begin position="31"/>
        <end position="52"/>
    </location>
</feature>
<dbReference type="InterPro" id="IPR011701">
    <property type="entry name" value="MFS"/>
</dbReference>
<feature type="transmembrane region" description="Helical" evidence="6">
    <location>
        <begin position="194"/>
        <end position="217"/>
    </location>
</feature>
<evidence type="ECO:0000256" key="6">
    <source>
        <dbReference type="SAM" id="Phobius"/>
    </source>
</evidence>
<feature type="transmembrane region" description="Helical" evidence="6">
    <location>
        <begin position="401"/>
        <end position="423"/>
    </location>
</feature>
<gene>
    <name evidence="8" type="ORF">P8C59_000505</name>
</gene>
<protein>
    <recommendedName>
        <fullName evidence="7">Major facilitator superfamily (MFS) profile domain-containing protein</fullName>
    </recommendedName>
</protein>
<keyword evidence="3 6" id="KW-1133">Transmembrane helix</keyword>
<keyword evidence="9" id="KW-1185">Reference proteome</keyword>
<dbReference type="AlphaFoldDB" id="A0AAD9HXC8"/>
<dbReference type="InterPro" id="IPR020846">
    <property type="entry name" value="MFS_dom"/>
</dbReference>
<feature type="transmembrane region" description="Helical" evidence="6">
    <location>
        <begin position="444"/>
        <end position="465"/>
    </location>
</feature>
<comment type="subcellular location">
    <subcellularLocation>
        <location evidence="1">Membrane</location>
        <topology evidence="1">Multi-pass membrane protein</topology>
    </subcellularLocation>
</comment>
<keyword evidence="2 6" id="KW-0812">Transmembrane</keyword>
<feature type="transmembrane region" description="Helical" evidence="6">
    <location>
        <begin position="141"/>
        <end position="158"/>
    </location>
</feature>
<feature type="transmembrane region" description="Helical" evidence="6">
    <location>
        <begin position="224"/>
        <end position="242"/>
    </location>
</feature>
<feature type="transmembrane region" description="Helical" evidence="6">
    <location>
        <begin position="356"/>
        <end position="389"/>
    </location>
</feature>
<proteinExistence type="predicted"/>
<sequence length="609" mass="66617">MYLPPGLSRHIARLIDQAAVSYAALNSQSRESAQHATSMPPQQRSRSGNSGHLVSPVTAGDVLLIEERDGTQATVTHLSPVPSDDPDDPLNWSTWRKTLNYALVCAVTIMCFHGLYVQSVFWQQMSVDLGLSFQQLNRTQSAMLAGLAFGCIFFIPFAKKYGRRPAYVISVAVLAAVTWWATRVQSLWELYVTNLLFGLAGAMNETLVQMTIADLFFVHQRGRINALYMLSVVAGAFLTPMAAGTQAASVGWRWAYYTFAIIITVMFLVFLFAYEETKRPALLDGVVSRTTEAADAARPSTDDEKKAGAAAKVHRTATTTTSGAAALPRRRRTHRLRLPWTTPTGESLWKVAYFPVFVAVLPHVLFTGVQFAAGIVWTTVLVASISIIFSAPPYNFDTAGVGYMSLGPFLGNVVGAVYAAVLSDWSVKRLARRNGGYFEPEFRLYLLLLPSLLMGGGLVMFGVTADRGMHWIFPSIGGACFTFGACAMGDAAFTLVIDAYRPLTAEAFVGITFLRNAISIPIPFAIAPWRDAMGLTNMFTVAGVLCFAIAMLFVPLIIYGKRIRLAMAPRAARLLEQQGAIMISSTGPMVSLRIEKLCFELEMNAERES</sequence>
<feature type="region of interest" description="Disordered" evidence="5">
    <location>
        <begin position="294"/>
        <end position="325"/>
    </location>
</feature>
<feature type="transmembrane region" description="Helical" evidence="6">
    <location>
        <begin position="507"/>
        <end position="526"/>
    </location>
</feature>
<dbReference type="PROSITE" id="PS50850">
    <property type="entry name" value="MFS"/>
    <property type="match status" value="1"/>
</dbReference>
<evidence type="ECO:0000256" key="4">
    <source>
        <dbReference type="ARBA" id="ARBA00023136"/>
    </source>
</evidence>
<name>A0AAD9HXC8_9PEZI</name>
<dbReference type="Gene3D" id="1.20.1250.20">
    <property type="entry name" value="MFS general substrate transporter like domains"/>
    <property type="match status" value="1"/>
</dbReference>
<evidence type="ECO:0000256" key="3">
    <source>
        <dbReference type="ARBA" id="ARBA00022989"/>
    </source>
</evidence>
<keyword evidence="4 6" id="KW-0472">Membrane</keyword>
<comment type="caution">
    <text evidence="8">The sequence shown here is derived from an EMBL/GenBank/DDBJ whole genome shotgun (WGS) entry which is preliminary data.</text>
</comment>
<dbReference type="GO" id="GO:0005886">
    <property type="term" value="C:plasma membrane"/>
    <property type="evidence" value="ECO:0007669"/>
    <property type="project" value="TreeGrafter"/>
</dbReference>
<reference evidence="8" key="1">
    <citation type="journal article" date="2023" name="Mol. Plant Microbe Interact.">
        <title>Elucidating the Obligate Nature and Biological Capacity of an Invasive Fungal Corn Pathogen.</title>
        <authorList>
            <person name="MacCready J.S."/>
            <person name="Roggenkamp E.M."/>
            <person name="Gdanetz K."/>
            <person name="Chilvers M.I."/>
        </authorList>
    </citation>
    <scope>NUCLEOTIDE SEQUENCE</scope>
    <source>
        <strain evidence="8">PM02</strain>
    </source>
</reference>
<evidence type="ECO:0000256" key="2">
    <source>
        <dbReference type="ARBA" id="ARBA00022692"/>
    </source>
</evidence>
<feature type="transmembrane region" description="Helical" evidence="6">
    <location>
        <begin position="99"/>
        <end position="121"/>
    </location>
</feature>
<dbReference type="Proteomes" id="UP001217918">
    <property type="component" value="Unassembled WGS sequence"/>
</dbReference>
<feature type="transmembrane region" description="Helical" evidence="6">
    <location>
        <begin position="538"/>
        <end position="560"/>
    </location>
</feature>
<dbReference type="InterPro" id="IPR036259">
    <property type="entry name" value="MFS_trans_sf"/>
</dbReference>
<dbReference type="PANTHER" id="PTHR23502">
    <property type="entry name" value="MAJOR FACILITATOR SUPERFAMILY"/>
    <property type="match status" value="1"/>
</dbReference>
<feature type="transmembrane region" description="Helical" evidence="6">
    <location>
        <begin position="165"/>
        <end position="182"/>
    </location>
</feature>
<feature type="transmembrane region" description="Helical" evidence="6">
    <location>
        <begin position="254"/>
        <end position="274"/>
    </location>
</feature>
<evidence type="ECO:0000256" key="5">
    <source>
        <dbReference type="SAM" id="MobiDB-lite"/>
    </source>
</evidence>
<accession>A0AAD9HXC8</accession>
<dbReference type="PANTHER" id="PTHR23502:SF50">
    <property type="entry name" value="TRANSPORTER, PUTATIVE (AFU_ORTHOLOGUE AFUA_5G00430)-RELATED"/>
    <property type="match status" value="1"/>
</dbReference>
<evidence type="ECO:0000313" key="9">
    <source>
        <dbReference type="Proteomes" id="UP001217918"/>
    </source>
</evidence>
<evidence type="ECO:0000313" key="8">
    <source>
        <dbReference type="EMBL" id="KAK2066714.1"/>
    </source>
</evidence>
<dbReference type="GO" id="GO:0022857">
    <property type="term" value="F:transmembrane transporter activity"/>
    <property type="evidence" value="ECO:0007669"/>
    <property type="project" value="InterPro"/>
</dbReference>
<feature type="region of interest" description="Disordered" evidence="5">
    <location>
        <begin position="31"/>
        <end position="53"/>
    </location>
</feature>
<dbReference type="SUPFAM" id="SSF103473">
    <property type="entry name" value="MFS general substrate transporter"/>
    <property type="match status" value="1"/>
</dbReference>
<feature type="transmembrane region" description="Helical" evidence="6">
    <location>
        <begin position="471"/>
        <end position="495"/>
    </location>
</feature>
<dbReference type="EMBL" id="JAQQPM010000001">
    <property type="protein sequence ID" value="KAK2066714.1"/>
    <property type="molecule type" value="Genomic_DNA"/>
</dbReference>